<evidence type="ECO:0000313" key="2">
    <source>
        <dbReference type="EMBL" id="WIY47277.1"/>
    </source>
</evidence>
<gene>
    <name evidence="2" type="ORF">QRO08_15720</name>
</gene>
<dbReference type="EMBL" id="CP127363">
    <property type="protein sequence ID" value="WIY47277.1"/>
    <property type="molecule type" value="Genomic_DNA"/>
</dbReference>
<keyword evidence="3" id="KW-1185">Reference proteome</keyword>
<dbReference type="RefSeq" id="WP_011794922.1">
    <property type="nucleotide sequence ID" value="NZ_CP023687.1"/>
</dbReference>
<accession>A0ABY9AK08</accession>
<name>A0ABY9AK08_PARCI</name>
<proteinExistence type="predicted"/>
<reference evidence="2 3" key="1">
    <citation type="submission" date="2023-06" db="EMBL/GenBank/DDBJ databases">
        <authorList>
            <person name="Ham H."/>
            <person name="Park D.S."/>
        </authorList>
    </citation>
    <scope>NUCLEOTIDE SEQUENCE [LARGE SCALE GENOMIC DNA]</scope>
    <source>
        <strain evidence="2 3">KACC 17005</strain>
    </source>
</reference>
<keyword evidence="1" id="KW-0812">Transmembrane</keyword>
<dbReference type="Proteomes" id="UP001242732">
    <property type="component" value="Chromosome"/>
</dbReference>
<sequence length="121" mass="12467">MTPGQIVLLVSLAANGLLGWAYLGERDDATEARAAVSAKGQELAGVRGAAEACSTAVGELRTLADKRTQEAETARRAAGARALAHNQRADAILAAPPAVPGDACASAQHRVDTWLQGRARP</sequence>
<protein>
    <recommendedName>
        <fullName evidence="4">DUF2514 family protein</fullName>
    </recommendedName>
</protein>
<keyword evidence="1" id="KW-1133">Transmembrane helix</keyword>
<feature type="transmembrane region" description="Helical" evidence="1">
    <location>
        <begin position="6"/>
        <end position="23"/>
    </location>
</feature>
<evidence type="ECO:0000313" key="3">
    <source>
        <dbReference type="Proteomes" id="UP001242732"/>
    </source>
</evidence>
<evidence type="ECO:0000256" key="1">
    <source>
        <dbReference type="SAM" id="Phobius"/>
    </source>
</evidence>
<keyword evidence="1" id="KW-0472">Membrane</keyword>
<evidence type="ECO:0008006" key="4">
    <source>
        <dbReference type="Google" id="ProtNLM"/>
    </source>
</evidence>
<organism evidence="2 3">
    <name type="scientific">Paracidovorax citrulli</name>
    <name type="common">Acidovorax citrulli</name>
    <dbReference type="NCBI Taxonomy" id="80869"/>
    <lineage>
        <taxon>Bacteria</taxon>
        <taxon>Pseudomonadati</taxon>
        <taxon>Pseudomonadota</taxon>
        <taxon>Betaproteobacteria</taxon>
        <taxon>Burkholderiales</taxon>
        <taxon>Comamonadaceae</taxon>
        <taxon>Paracidovorax</taxon>
    </lineage>
</organism>